<comment type="subcellular location">
    <subcellularLocation>
        <location evidence="1">Membrane</location>
        <topology evidence="1">Multi-pass membrane protein</topology>
    </subcellularLocation>
</comment>
<accession>A0AAN9ALQ3</accession>
<dbReference type="PANTHER" id="PTHR11157">
    <property type="entry name" value="FATTY ACID ACYL TRANSFERASE-RELATED"/>
    <property type="match status" value="1"/>
</dbReference>
<dbReference type="EMBL" id="JBAMIC010002336">
    <property type="protein sequence ID" value="KAK7089276.1"/>
    <property type="molecule type" value="Genomic_DNA"/>
</dbReference>
<dbReference type="AlphaFoldDB" id="A0AAN9ALQ3"/>
<reference evidence="11 12" key="1">
    <citation type="submission" date="2024-02" db="EMBL/GenBank/DDBJ databases">
        <title>Chromosome-scale genome assembly of the rough periwinkle Littorina saxatilis.</title>
        <authorList>
            <person name="De Jode A."/>
            <person name="Faria R."/>
            <person name="Formenti G."/>
            <person name="Sims Y."/>
            <person name="Smith T.P."/>
            <person name="Tracey A."/>
            <person name="Wood J.M.D."/>
            <person name="Zagrodzka Z.B."/>
            <person name="Johannesson K."/>
            <person name="Butlin R.K."/>
            <person name="Leder E.H."/>
        </authorList>
    </citation>
    <scope>NUCLEOTIDE SEQUENCE [LARGE SCALE GENOMIC DNA]</scope>
    <source>
        <strain evidence="11">Snail1</strain>
        <tissue evidence="11">Muscle</tissue>
    </source>
</reference>
<evidence type="ECO:0000256" key="9">
    <source>
        <dbReference type="ARBA" id="ARBA00023160"/>
    </source>
</evidence>
<dbReference type="InterPro" id="IPR030457">
    <property type="entry name" value="ELO_CS"/>
</dbReference>
<dbReference type="PANTHER" id="PTHR11157:SF126">
    <property type="entry name" value="ELONGATION OF VERY LONG CHAIN FATTY ACIDS PROTEIN"/>
    <property type="match status" value="1"/>
</dbReference>
<gene>
    <name evidence="11" type="ORF">V1264_024822</name>
</gene>
<evidence type="ECO:0000313" key="11">
    <source>
        <dbReference type="EMBL" id="KAK7089276.1"/>
    </source>
</evidence>
<keyword evidence="2 10" id="KW-0444">Lipid biosynthesis</keyword>
<dbReference type="Proteomes" id="UP001374579">
    <property type="component" value="Unassembled WGS sequence"/>
</dbReference>
<keyword evidence="6 10" id="KW-1133">Transmembrane helix</keyword>
<sequence length="268" mass="31419">MEGLMKNFTDSYNAILAKGDPRVENWLLMKSPVPSAIIGILYLVAVTAGPSIMRDRKPLNLKWILIPYNFALVALSAYMFYEFVVTSVLSNYSYRCQPVDYSNSPLALRMANVCWWFFFSKVIELMDTIFFVCRKKWDQITFLHVYHHCSMIVNWWLGVKYIAGGQSFFPGMLNSFVHVIMYTYYALAAIGPHLQPYLWWKRYLTRLQLTQFLAFLIHSGYNLTVDCDFPKGYIIAVFAYAVSLIILFGNFYYRTYTLKQREKRSKKE</sequence>
<proteinExistence type="inferred from homology"/>
<evidence type="ECO:0000256" key="2">
    <source>
        <dbReference type="ARBA" id="ARBA00022516"/>
    </source>
</evidence>
<feature type="transmembrane region" description="Helical" evidence="10">
    <location>
        <begin position="33"/>
        <end position="52"/>
    </location>
</feature>
<evidence type="ECO:0000256" key="5">
    <source>
        <dbReference type="ARBA" id="ARBA00022832"/>
    </source>
</evidence>
<keyword evidence="7 10" id="KW-0443">Lipid metabolism</keyword>
<keyword evidence="8 10" id="KW-0472">Membrane</keyword>
<evidence type="ECO:0000256" key="6">
    <source>
        <dbReference type="ARBA" id="ARBA00022989"/>
    </source>
</evidence>
<keyword evidence="3 10" id="KW-0808">Transferase</keyword>
<comment type="caution">
    <text evidence="11">The sequence shown here is derived from an EMBL/GenBank/DDBJ whole genome shotgun (WGS) entry which is preliminary data.</text>
</comment>
<evidence type="ECO:0000256" key="4">
    <source>
        <dbReference type="ARBA" id="ARBA00022692"/>
    </source>
</evidence>
<dbReference type="Pfam" id="PF01151">
    <property type="entry name" value="ELO"/>
    <property type="match status" value="1"/>
</dbReference>
<dbReference type="InterPro" id="IPR002076">
    <property type="entry name" value="ELO_fam"/>
</dbReference>
<dbReference type="GO" id="GO:0019367">
    <property type="term" value="P:fatty acid elongation, saturated fatty acid"/>
    <property type="evidence" value="ECO:0007669"/>
    <property type="project" value="TreeGrafter"/>
</dbReference>
<dbReference type="EC" id="2.3.1.199" evidence="10"/>
<organism evidence="11 12">
    <name type="scientific">Littorina saxatilis</name>
    <dbReference type="NCBI Taxonomy" id="31220"/>
    <lineage>
        <taxon>Eukaryota</taxon>
        <taxon>Metazoa</taxon>
        <taxon>Spiralia</taxon>
        <taxon>Lophotrochozoa</taxon>
        <taxon>Mollusca</taxon>
        <taxon>Gastropoda</taxon>
        <taxon>Caenogastropoda</taxon>
        <taxon>Littorinimorpha</taxon>
        <taxon>Littorinoidea</taxon>
        <taxon>Littorinidae</taxon>
        <taxon>Littorina</taxon>
    </lineage>
</organism>
<protein>
    <recommendedName>
        <fullName evidence="10">Elongation of very long chain fatty acids protein</fullName>
        <ecNumber evidence="10">2.3.1.199</ecNumber>
    </recommendedName>
    <alternativeName>
        <fullName evidence="10">Very-long-chain 3-oxoacyl-CoA synthase</fullName>
    </alternativeName>
</protein>
<evidence type="ECO:0000313" key="12">
    <source>
        <dbReference type="Proteomes" id="UP001374579"/>
    </source>
</evidence>
<comment type="caution">
    <text evidence="10">Lacks conserved residue(s) required for the propagation of feature annotation.</text>
</comment>
<dbReference type="GO" id="GO:0034625">
    <property type="term" value="P:fatty acid elongation, monounsaturated fatty acid"/>
    <property type="evidence" value="ECO:0007669"/>
    <property type="project" value="TreeGrafter"/>
</dbReference>
<evidence type="ECO:0000256" key="1">
    <source>
        <dbReference type="ARBA" id="ARBA00004141"/>
    </source>
</evidence>
<name>A0AAN9ALQ3_9CAEN</name>
<evidence type="ECO:0000256" key="3">
    <source>
        <dbReference type="ARBA" id="ARBA00022679"/>
    </source>
</evidence>
<feature type="transmembrane region" description="Helical" evidence="10">
    <location>
        <begin position="64"/>
        <end position="81"/>
    </location>
</feature>
<comment type="catalytic activity">
    <reaction evidence="10">
        <text>a very-long-chain acyl-CoA + malonyl-CoA + H(+) = a very-long-chain 3-oxoacyl-CoA + CO2 + CoA</text>
        <dbReference type="Rhea" id="RHEA:32727"/>
        <dbReference type="ChEBI" id="CHEBI:15378"/>
        <dbReference type="ChEBI" id="CHEBI:16526"/>
        <dbReference type="ChEBI" id="CHEBI:57287"/>
        <dbReference type="ChEBI" id="CHEBI:57384"/>
        <dbReference type="ChEBI" id="CHEBI:90725"/>
        <dbReference type="ChEBI" id="CHEBI:90736"/>
        <dbReference type="EC" id="2.3.1.199"/>
    </reaction>
</comment>
<keyword evidence="4 10" id="KW-0812">Transmembrane</keyword>
<evidence type="ECO:0000256" key="7">
    <source>
        <dbReference type="ARBA" id="ARBA00023098"/>
    </source>
</evidence>
<comment type="similarity">
    <text evidence="10">Belongs to the ELO family.</text>
</comment>
<dbReference type="GO" id="GO:0009922">
    <property type="term" value="F:fatty acid elongase activity"/>
    <property type="evidence" value="ECO:0007669"/>
    <property type="project" value="UniProtKB-EC"/>
</dbReference>
<dbReference type="GO" id="GO:0034626">
    <property type="term" value="P:fatty acid elongation, polyunsaturated fatty acid"/>
    <property type="evidence" value="ECO:0007669"/>
    <property type="project" value="TreeGrafter"/>
</dbReference>
<dbReference type="GO" id="GO:0030148">
    <property type="term" value="P:sphingolipid biosynthetic process"/>
    <property type="evidence" value="ECO:0007669"/>
    <property type="project" value="TreeGrafter"/>
</dbReference>
<evidence type="ECO:0000256" key="8">
    <source>
        <dbReference type="ARBA" id="ARBA00023136"/>
    </source>
</evidence>
<dbReference type="GO" id="GO:0005789">
    <property type="term" value="C:endoplasmic reticulum membrane"/>
    <property type="evidence" value="ECO:0007669"/>
    <property type="project" value="TreeGrafter"/>
</dbReference>
<feature type="transmembrane region" description="Helical" evidence="10">
    <location>
        <begin position="169"/>
        <end position="191"/>
    </location>
</feature>
<evidence type="ECO:0000256" key="10">
    <source>
        <dbReference type="RuleBase" id="RU361115"/>
    </source>
</evidence>
<dbReference type="PROSITE" id="PS01188">
    <property type="entry name" value="ELO"/>
    <property type="match status" value="1"/>
</dbReference>
<dbReference type="GO" id="GO:0042761">
    <property type="term" value="P:very long-chain fatty acid biosynthetic process"/>
    <property type="evidence" value="ECO:0007669"/>
    <property type="project" value="TreeGrafter"/>
</dbReference>
<keyword evidence="9 10" id="KW-0275">Fatty acid biosynthesis</keyword>
<feature type="transmembrane region" description="Helical" evidence="10">
    <location>
        <begin position="233"/>
        <end position="253"/>
    </location>
</feature>
<keyword evidence="5 10" id="KW-0276">Fatty acid metabolism</keyword>
<keyword evidence="12" id="KW-1185">Reference proteome</keyword>